<dbReference type="InterPro" id="IPR013783">
    <property type="entry name" value="Ig-like_fold"/>
</dbReference>
<dbReference type="InterPro" id="IPR036508">
    <property type="entry name" value="Chitin-bd_dom_sf"/>
</dbReference>
<evidence type="ECO:0000259" key="5">
    <source>
        <dbReference type="PROSITE" id="PS50940"/>
    </source>
</evidence>
<organism evidence="6 7">
    <name type="scientific">Mytilus edulis</name>
    <name type="common">Blue mussel</name>
    <dbReference type="NCBI Taxonomy" id="6550"/>
    <lineage>
        <taxon>Eukaryota</taxon>
        <taxon>Metazoa</taxon>
        <taxon>Spiralia</taxon>
        <taxon>Lophotrochozoa</taxon>
        <taxon>Mollusca</taxon>
        <taxon>Bivalvia</taxon>
        <taxon>Autobranchia</taxon>
        <taxon>Pteriomorphia</taxon>
        <taxon>Mytilida</taxon>
        <taxon>Mytiloidea</taxon>
        <taxon>Mytilidae</taxon>
        <taxon>Mytilinae</taxon>
        <taxon>Mytilus</taxon>
    </lineage>
</organism>
<dbReference type="InterPro" id="IPR013162">
    <property type="entry name" value="CD80_C2-set"/>
</dbReference>
<feature type="transmembrane region" description="Helical" evidence="2">
    <location>
        <begin position="902"/>
        <end position="924"/>
    </location>
</feature>
<accession>A0A8S3PQU2</accession>
<dbReference type="EMBL" id="CAJPWZ010000098">
    <property type="protein sequence ID" value="CAG2185682.1"/>
    <property type="molecule type" value="Genomic_DNA"/>
</dbReference>
<dbReference type="PROSITE" id="PS50234">
    <property type="entry name" value="VWFA"/>
    <property type="match status" value="1"/>
</dbReference>
<dbReference type="PROSITE" id="PS50835">
    <property type="entry name" value="IG_LIKE"/>
    <property type="match status" value="1"/>
</dbReference>
<feature type="domain" description="Ig-like" evidence="4">
    <location>
        <begin position="61"/>
        <end position="153"/>
    </location>
</feature>
<keyword evidence="1" id="KW-1015">Disulfide bond</keyword>
<protein>
    <submittedName>
        <fullName evidence="6">Uncharacterized protein</fullName>
    </submittedName>
</protein>
<comment type="caution">
    <text evidence="6">The sequence shown here is derived from an EMBL/GenBank/DDBJ whole genome shotgun (WGS) entry which is preliminary data.</text>
</comment>
<dbReference type="InterPro" id="IPR003598">
    <property type="entry name" value="Ig_sub2"/>
</dbReference>
<dbReference type="GO" id="GO:0008061">
    <property type="term" value="F:chitin binding"/>
    <property type="evidence" value="ECO:0007669"/>
    <property type="project" value="InterPro"/>
</dbReference>
<dbReference type="SUPFAM" id="SSF57625">
    <property type="entry name" value="Invertebrate chitin-binding proteins"/>
    <property type="match status" value="2"/>
</dbReference>
<sequence length="1149" mass="126916">MLAVKTFHDQCNFGRIMSNVYFDTFHTVGLKLYPQFSPTKRSWHFEVIIINSISNGPPGYPTITYQGHTNSPITGHTVQLECSSAGGMPTPNITWYVDERRLTNSINITVSPVTTTGDVTSSTLTISHVTIGEHLQVFKCKVDNGVLQSDLVATFYIVAPPAPALTGKTAVLAGNAETWFCSSTAGFLEPRMTMYLNNVPIQSGFTVDKSAGGVIGTLIWTAQSMNDGDQLTCKIEHDLFDAKSTSVIVAVQGKVFTVVFTYTQSSCVILQLAQASLQQATISGPTSVISGQQTQWTCTTKNGYPKPNMMMTMGGVQITNGFYSQETQDSNTQTWTVTQNAIMNPTPINDGQKICCVVETLQPVCRTLAVQVITDGYTTVYKQNPISNMWTEDYSVFITPKELNDGQEICCQISTIQPVCCTLVVQGTDSLCQGPATVTFALDGSDSISNDNYQTMIDFTINNINSFNLGQNYIMVGALVYGSDVTAINPMGNKANLIQEIQSKLIQPRDGTQTHKALETIRLQMVNLPSTRSRVAIFITDGESYDKVQTEIQANLAKQQGVLIAAFGIDMKPGTGGYNELNTIASSPDLVFLFDSFNSLITNITMIKDILCQVVTDPLCEGCVIVDGHAYVAHDSDCSKFYHCYLTHDTNGDEIMVAKEENCAAKTFWSQEHKTCVTWENMVCPNPLNKCFGQGDGTLMPYLGCETYWMCQGEIPLPMACSNNRIFDPNTLQCITDPGTTNCCQALVEQGQNGVFTFKQTSELIYGINSNALVDFQTDPDAMKLTPNGHIIMYRLANYDFQQAFAVSFKLQLSASSPSGLQQILINCIYPETATSLIDTPSISIQVGKSPTGDYTFFSQLQTEDAMQIINVVFLLGSRIDFFVLVRHLSEAPVRQLDRRHIMMLLFIPVLLVAVVNGAVGVIIDPLCEGCIIDNGFGYNYYKYDCSKFVMCYPSEDSHGNKIMTSAVKQCAFSTFWSQDDLTCVRTEDTECQYTCSAMITQGANGQFYYQKDMNLPFGKSNLDLTSEPDAMTFNSKSHINIWRLANHEFMDSFGVEMNVKLTPFTGKKGSKTEQIMLNCLHSDAVLEEDQCSPSMSLQVRKEPKKYTFIAQLFTRTDRGTEYNKTISSTVINVYDCIPLSIKDALTIM</sequence>
<evidence type="ECO:0000313" key="7">
    <source>
        <dbReference type="Proteomes" id="UP000683360"/>
    </source>
</evidence>
<feature type="transmembrane region" description="Helical" evidence="2">
    <location>
        <begin position="869"/>
        <end position="890"/>
    </location>
</feature>
<name>A0A8S3PQU2_MYTED</name>
<keyword evidence="2" id="KW-0472">Membrane</keyword>
<dbReference type="InterPro" id="IPR036465">
    <property type="entry name" value="vWFA_dom_sf"/>
</dbReference>
<dbReference type="SMART" id="SM00494">
    <property type="entry name" value="ChtBD2"/>
    <property type="match status" value="3"/>
</dbReference>
<dbReference type="InterPro" id="IPR036179">
    <property type="entry name" value="Ig-like_dom_sf"/>
</dbReference>
<dbReference type="Pfam" id="PF01607">
    <property type="entry name" value="CBM_14"/>
    <property type="match status" value="2"/>
</dbReference>
<dbReference type="GO" id="GO:0005576">
    <property type="term" value="C:extracellular region"/>
    <property type="evidence" value="ECO:0007669"/>
    <property type="project" value="InterPro"/>
</dbReference>
<evidence type="ECO:0000256" key="1">
    <source>
        <dbReference type="ARBA" id="ARBA00023157"/>
    </source>
</evidence>
<feature type="domain" description="Chitin-binding type-2" evidence="5">
    <location>
        <begin position="617"/>
        <end position="686"/>
    </location>
</feature>
<evidence type="ECO:0000313" key="6">
    <source>
        <dbReference type="EMBL" id="CAG2185682.1"/>
    </source>
</evidence>
<dbReference type="Proteomes" id="UP000683360">
    <property type="component" value="Unassembled WGS sequence"/>
</dbReference>
<feature type="domain" description="Chitin-binding type-2" evidence="5">
    <location>
        <begin position="688"/>
        <end position="743"/>
    </location>
</feature>
<keyword evidence="7" id="KW-1185">Reference proteome</keyword>
<dbReference type="Gene3D" id="2.60.40.10">
    <property type="entry name" value="Immunoglobulins"/>
    <property type="match status" value="3"/>
</dbReference>
<gene>
    <name evidence="6" type="ORF">MEDL_1322</name>
</gene>
<dbReference type="PANTHER" id="PTHR24020">
    <property type="entry name" value="COLLAGEN ALPHA"/>
    <property type="match status" value="1"/>
</dbReference>
<reference evidence="6" key="1">
    <citation type="submission" date="2021-03" db="EMBL/GenBank/DDBJ databases">
        <authorList>
            <person name="Bekaert M."/>
        </authorList>
    </citation>
    <scope>NUCLEOTIDE SEQUENCE</scope>
</reference>
<evidence type="ECO:0000256" key="2">
    <source>
        <dbReference type="SAM" id="Phobius"/>
    </source>
</evidence>
<dbReference type="SUPFAM" id="SSF48726">
    <property type="entry name" value="Immunoglobulin"/>
    <property type="match status" value="3"/>
</dbReference>
<dbReference type="InterPro" id="IPR050525">
    <property type="entry name" value="ECM_Assembly_Org"/>
</dbReference>
<dbReference type="PANTHER" id="PTHR24020:SF20">
    <property type="entry name" value="PH DOMAIN-CONTAINING PROTEIN"/>
    <property type="match status" value="1"/>
</dbReference>
<proteinExistence type="predicted"/>
<dbReference type="SUPFAM" id="SSF53300">
    <property type="entry name" value="vWA-like"/>
    <property type="match status" value="1"/>
</dbReference>
<evidence type="ECO:0000259" key="3">
    <source>
        <dbReference type="PROSITE" id="PS50234"/>
    </source>
</evidence>
<evidence type="ECO:0000259" key="4">
    <source>
        <dbReference type="PROSITE" id="PS50835"/>
    </source>
</evidence>
<dbReference type="InterPro" id="IPR002557">
    <property type="entry name" value="Chitin-bd_dom"/>
</dbReference>
<dbReference type="OrthoDB" id="6020543at2759"/>
<dbReference type="SMART" id="SM00327">
    <property type="entry name" value="VWA"/>
    <property type="match status" value="1"/>
</dbReference>
<feature type="domain" description="VWFA" evidence="3">
    <location>
        <begin position="437"/>
        <end position="610"/>
    </location>
</feature>
<dbReference type="AlphaFoldDB" id="A0A8S3PQU2"/>
<keyword evidence="2" id="KW-1133">Transmembrane helix</keyword>
<dbReference type="PROSITE" id="PS50940">
    <property type="entry name" value="CHIT_BIND_II"/>
    <property type="match status" value="2"/>
</dbReference>
<dbReference type="InterPro" id="IPR002035">
    <property type="entry name" value="VWF_A"/>
</dbReference>
<dbReference type="InterPro" id="IPR007110">
    <property type="entry name" value="Ig-like_dom"/>
</dbReference>
<dbReference type="SMART" id="SM00408">
    <property type="entry name" value="IGc2"/>
    <property type="match status" value="1"/>
</dbReference>
<dbReference type="CDD" id="cd01450">
    <property type="entry name" value="vWFA_subfamily_ECM"/>
    <property type="match status" value="1"/>
</dbReference>
<dbReference type="Pfam" id="PF00092">
    <property type="entry name" value="VWA"/>
    <property type="match status" value="1"/>
</dbReference>
<dbReference type="Gene3D" id="2.170.140.10">
    <property type="entry name" value="Chitin binding domain"/>
    <property type="match status" value="1"/>
</dbReference>
<dbReference type="Pfam" id="PF08205">
    <property type="entry name" value="C2-set_2"/>
    <property type="match status" value="2"/>
</dbReference>
<keyword evidence="2" id="KW-0812">Transmembrane</keyword>
<dbReference type="Gene3D" id="3.40.50.410">
    <property type="entry name" value="von Willebrand factor, type A domain"/>
    <property type="match status" value="1"/>
</dbReference>